<gene>
    <name evidence="2" type="ORF">METZ01_LOCUS334922</name>
</gene>
<name>A0A382QAS5_9ZZZZ</name>
<keyword evidence="1" id="KW-0812">Transmembrane</keyword>
<evidence type="ECO:0000256" key="1">
    <source>
        <dbReference type="SAM" id="Phobius"/>
    </source>
</evidence>
<dbReference type="EMBL" id="UINC01112846">
    <property type="protein sequence ID" value="SVC82068.1"/>
    <property type="molecule type" value="Genomic_DNA"/>
</dbReference>
<protein>
    <recommendedName>
        <fullName evidence="3">Protoheme IX farnesyltransferase</fullName>
    </recommendedName>
</protein>
<sequence>DSRRTNRQIIWHAFLLIPISVMPVFAGILGSLYLWGALLFGIVYLIASFPLIKNYSINNAKLLLKVSVLYLPCLLGLILIDLNY</sequence>
<keyword evidence="1" id="KW-0472">Membrane</keyword>
<evidence type="ECO:0008006" key="3">
    <source>
        <dbReference type="Google" id="ProtNLM"/>
    </source>
</evidence>
<accession>A0A382QAS5</accession>
<proteinExistence type="predicted"/>
<dbReference type="AlphaFoldDB" id="A0A382QAS5"/>
<reference evidence="2" key="1">
    <citation type="submission" date="2018-05" db="EMBL/GenBank/DDBJ databases">
        <authorList>
            <person name="Lanie J.A."/>
            <person name="Ng W.-L."/>
            <person name="Kazmierczak K.M."/>
            <person name="Andrzejewski T.M."/>
            <person name="Davidsen T.M."/>
            <person name="Wayne K.J."/>
            <person name="Tettelin H."/>
            <person name="Glass J.I."/>
            <person name="Rusch D."/>
            <person name="Podicherti R."/>
            <person name="Tsui H.-C.T."/>
            <person name="Winkler M.E."/>
        </authorList>
    </citation>
    <scope>NUCLEOTIDE SEQUENCE</scope>
</reference>
<feature type="transmembrane region" description="Helical" evidence="1">
    <location>
        <begin position="9"/>
        <end position="26"/>
    </location>
</feature>
<feature type="non-terminal residue" evidence="2">
    <location>
        <position position="1"/>
    </location>
</feature>
<keyword evidence="1" id="KW-1133">Transmembrane helix</keyword>
<organism evidence="2">
    <name type="scientific">marine metagenome</name>
    <dbReference type="NCBI Taxonomy" id="408172"/>
    <lineage>
        <taxon>unclassified sequences</taxon>
        <taxon>metagenomes</taxon>
        <taxon>ecological metagenomes</taxon>
    </lineage>
</organism>
<feature type="transmembrane region" description="Helical" evidence="1">
    <location>
        <begin position="62"/>
        <end position="80"/>
    </location>
</feature>
<evidence type="ECO:0000313" key="2">
    <source>
        <dbReference type="EMBL" id="SVC82068.1"/>
    </source>
</evidence>
<feature type="transmembrane region" description="Helical" evidence="1">
    <location>
        <begin position="32"/>
        <end position="50"/>
    </location>
</feature>